<reference evidence="2 3" key="1">
    <citation type="submission" date="2018-03" db="EMBL/GenBank/DDBJ databases">
        <title>Bacteriophage NCPPB3778 and a type I-E CRISPR drive the evolution of the US Biological Select Agent, Rathayibacter toxicus.</title>
        <authorList>
            <person name="Davis E.W.II."/>
            <person name="Tabima J.F."/>
            <person name="Weisberg A.J."/>
            <person name="Dantas Lopes L."/>
            <person name="Wiseman M.S."/>
            <person name="Wiseman M.S."/>
            <person name="Pupko T."/>
            <person name="Belcher M.S."/>
            <person name="Sechler A.J."/>
            <person name="Tancos M.A."/>
            <person name="Schroeder B.K."/>
            <person name="Murray T.D."/>
            <person name="Luster D.G."/>
            <person name="Schneider W.L."/>
            <person name="Rogers E."/>
            <person name="Andreote F.D."/>
            <person name="Grunwald N.J."/>
            <person name="Putnam M.L."/>
            <person name="Chang J.H."/>
        </authorList>
    </citation>
    <scope>NUCLEOTIDE SEQUENCE [LARGE SCALE GENOMIC DNA]</scope>
    <source>
        <strain evidence="2 3">DSM 15932</strain>
    </source>
</reference>
<dbReference type="EMBL" id="CP028137">
    <property type="protein sequence ID" value="AZZ50783.1"/>
    <property type="molecule type" value="Genomic_DNA"/>
</dbReference>
<organism evidence="2 3">
    <name type="scientific">Rathayibacter festucae DSM 15932</name>
    <dbReference type="NCBI Taxonomy" id="1328866"/>
    <lineage>
        <taxon>Bacteria</taxon>
        <taxon>Bacillati</taxon>
        <taxon>Actinomycetota</taxon>
        <taxon>Actinomycetes</taxon>
        <taxon>Micrococcales</taxon>
        <taxon>Microbacteriaceae</taxon>
        <taxon>Rathayibacter</taxon>
    </lineage>
</organism>
<sequence>MPKTLSLTGMILGIVGLVISIFGWGFGFILSAPAIVLGFLGRRREPGARGFALTAIITGIAGVVVSLIYLAVTIVIFVVALDAATSSSGY</sequence>
<protein>
    <recommendedName>
        <fullName evidence="4">DUF4190 domain-containing protein</fullName>
    </recommendedName>
</protein>
<name>A0A3Q9UQ24_9MICO</name>
<feature type="transmembrane region" description="Helical" evidence="1">
    <location>
        <begin position="12"/>
        <end position="40"/>
    </location>
</feature>
<evidence type="ECO:0000313" key="2">
    <source>
        <dbReference type="EMBL" id="AZZ50783.1"/>
    </source>
</evidence>
<evidence type="ECO:0008006" key="4">
    <source>
        <dbReference type="Google" id="ProtNLM"/>
    </source>
</evidence>
<gene>
    <name evidence="2" type="ORF">C1I64_01045</name>
</gene>
<feature type="transmembrane region" description="Helical" evidence="1">
    <location>
        <begin position="52"/>
        <end position="81"/>
    </location>
</feature>
<evidence type="ECO:0000313" key="3">
    <source>
        <dbReference type="Proteomes" id="UP000285317"/>
    </source>
</evidence>
<keyword evidence="1" id="KW-0812">Transmembrane</keyword>
<dbReference type="Proteomes" id="UP000285317">
    <property type="component" value="Chromosome"/>
</dbReference>
<keyword evidence="1" id="KW-0472">Membrane</keyword>
<proteinExistence type="predicted"/>
<accession>A0A3Q9UQ24</accession>
<dbReference type="AlphaFoldDB" id="A0A3Q9UQ24"/>
<evidence type="ECO:0000256" key="1">
    <source>
        <dbReference type="SAM" id="Phobius"/>
    </source>
</evidence>
<keyword evidence="1" id="KW-1133">Transmembrane helix</keyword>
<dbReference type="KEGG" id="rfs:C1I64_01045"/>